<sequence>MRRWPYLVLFFVNAIAAGILVAYGQDLLRKVPQLRDHCDVVQQPYCIDNQTIFRASKTMSIFFLILMCWSAMTETGYSRRCAILGLELPLYVGLIVGSFFVPNRVFEVYAWIAAVLSAIFILLQIVILLDCVYDIRDYLLDKINQVPGSRLWPFIYLAASIGAWLASIAGLVLLFIYYSGAPLAIAFMVITSIFVLIFPIIGANDKIGAGLLPPAAMTMYLVFLCWQSIIKVPHASKLDATAASTSAILVPSAIIGAVTVSWTSWRTTESTNSLFRLDIVTTEPQVNTPVAPNDDGISVNPAEETPQRVVAPSWQFFFIMFFSSFYMAMVMTNWGMDSGSLSEDTETISIWVQICSQWATALLFVWTLVAPLVFPNRDFS</sequence>
<feature type="transmembrane region" description="Helical" evidence="6">
    <location>
        <begin position="348"/>
        <end position="374"/>
    </location>
</feature>
<evidence type="ECO:0000256" key="1">
    <source>
        <dbReference type="ARBA" id="ARBA00004141"/>
    </source>
</evidence>
<evidence type="ECO:0000256" key="4">
    <source>
        <dbReference type="ARBA" id="ARBA00022989"/>
    </source>
</evidence>
<comment type="subcellular location">
    <subcellularLocation>
        <location evidence="1">Membrane</location>
        <topology evidence="1">Multi-pass membrane protein</topology>
    </subcellularLocation>
</comment>
<feature type="transmembrane region" description="Helical" evidence="6">
    <location>
        <begin position="81"/>
        <end position="102"/>
    </location>
</feature>
<feature type="transmembrane region" description="Helical" evidence="6">
    <location>
        <begin position="183"/>
        <end position="203"/>
    </location>
</feature>
<reference evidence="7 8" key="1">
    <citation type="submission" date="2019-07" db="EMBL/GenBank/DDBJ databases">
        <title>Genomics analysis of Aphanomyces spp. identifies a new class of oomycete effector associated with host adaptation.</title>
        <authorList>
            <person name="Gaulin E."/>
        </authorList>
    </citation>
    <scope>NUCLEOTIDE SEQUENCE [LARGE SCALE GENOMIC DNA]</scope>
    <source>
        <strain evidence="7 8">ATCC 201684</strain>
    </source>
</reference>
<dbReference type="AlphaFoldDB" id="A0A6G0XCZ7"/>
<organism evidence="7 8">
    <name type="scientific">Aphanomyces euteiches</name>
    <dbReference type="NCBI Taxonomy" id="100861"/>
    <lineage>
        <taxon>Eukaryota</taxon>
        <taxon>Sar</taxon>
        <taxon>Stramenopiles</taxon>
        <taxon>Oomycota</taxon>
        <taxon>Saprolegniomycetes</taxon>
        <taxon>Saprolegniales</taxon>
        <taxon>Verrucalvaceae</taxon>
        <taxon>Aphanomyces</taxon>
    </lineage>
</organism>
<name>A0A6G0XCZ7_9STRA</name>
<feature type="transmembrane region" description="Helical" evidence="6">
    <location>
        <begin position="7"/>
        <end position="25"/>
    </location>
</feature>
<keyword evidence="8" id="KW-1185">Reference proteome</keyword>
<dbReference type="Proteomes" id="UP000481153">
    <property type="component" value="Unassembled WGS sequence"/>
</dbReference>
<keyword evidence="4 6" id="KW-1133">Transmembrane helix</keyword>
<dbReference type="PANTHER" id="PTHR10383:SF9">
    <property type="entry name" value="SERINE INCORPORATOR, ISOFORM F"/>
    <property type="match status" value="1"/>
</dbReference>
<comment type="caution">
    <text evidence="7">The sequence shown here is derived from an EMBL/GenBank/DDBJ whole genome shotgun (WGS) entry which is preliminary data.</text>
</comment>
<protein>
    <submittedName>
        <fullName evidence="7">Uncharacterized protein</fullName>
    </submittedName>
</protein>
<feature type="transmembrane region" description="Helical" evidence="6">
    <location>
        <begin position="108"/>
        <end position="133"/>
    </location>
</feature>
<dbReference type="InterPro" id="IPR005016">
    <property type="entry name" value="TDE1/TMS"/>
</dbReference>
<proteinExistence type="inferred from homology"/>
<keyword evidence="5 6" id="KW-0472">Membrane</keyword>
<evidence type="ECO:0000313" key="8">
    <source>
        <dbReference type="Proteomes" id="UP000481153"/>
    </source>
</evidence>
<evidence type="ECO:0000256" key="5">
    <source>
        <dbReference type="ARBA" id="ARBA00023136"/>
    </source>
</evidence>
<dbReference type="GO" id="GO:0016020">
    <property type="term" value="C:membrane"/>
    <property type="evidence" value="ECO:0007669"/>
    <property type="project" value="UniProtKB-SubCell"/>
</dbReference>
<keyword evidence="3 6" id="KW-0812">Transmembrane</keyword>
<dbReference type="EMBL" id="VJMJ01000079">
    <property type="protein sequence ID" value="KAF0738083.1"/>
    <property type="molecule type" value="Genomic_DNA"/>
</dbReference>
<evidence type="ECO:0000256" key="2">
    <source>
        <dbReference type="ARBA" id="ARBA00006665"/>
    </source>
</evidence>
<feature type="transmembrane region" description="Helical" evidence="6">
    <location>
        <begin position="154"/>
        <end position="177"/>
    </location>
</feature>
<feature type="transmembrane region" description="Helical" evidence="6">
    <location>
        <begin position="242"/>
        <end position="265"/>
    </location>
</feature>
<evidence type="ECO:0000313" key="7">
    <source>
        <dbReference type="EMBL" id="KAF0738083.1"/>
    </source>
</evidence>
<gene>
    <name evidence="7" type="ORF">Ae201684_006074</name>
</gene>
<accession>A0A6G0XCZ7</accession>
<feature type="transmembrane region" description="Helical" evidence="6">
    <location>
        <begin position="316"/>
        <end position="336"/>
    </location>
</feature>
<comment type="similarity">
    <text evidence="2">Belongs to the TDE1 family.</text>
</comment>
<evidence type="ECO:0000256" key="6">
    <source>
        <dbReference type="SAM" id="Phobius"/>
    </source>
</evidence>
<evidence type="ECO:0000256" key="3">
    <source>
        <dbReference type="ARBA" id="ARBA00022692"/>
    </source>
</evidence>
<dbReference type="Pfam" id="PF03348">
    <property type="entry name" value="Serinc"/>
    <property type="match status" value="1"/>
</dbReference>
<feature type="transmembrane region" description="Helical" evidence="6">
    <location>
        <begin position="51"/>
        <end position="69"/>
    </location>
</feature>
<dbReference type="VEuPathDB" id="FungiDB:AeMF1_015495"/>
<dbReference type="PANTHER" id="PTHR10383">
    <property type="entry name" value="SERINE INCORPORATOR"/>
    <property type="match status" value="1"/>
</dbReference>
<feature type="transmembrane region" description="Helical" evidence="6">
    <location>
        <begin position="210"/>
        <end position="230"/>
    </location>
</feature>